<feature type="disulfide bond" evidence="20">
    <location>
        <begin position="3638"/>
        <end position="3656"/>
    </location>
</feature>
<feature type="disulfide bond" evidence="20">
    <location>
        <begin position="869"/>
        <end position="881"/>
    </location>
</feature>
<dbReference type="CDD" id="cd00112">
    <property type="entry name" value="LDLa"/>
    <property type="match status" value="31"/>
</dbReference>
<dbReference type="InterPro" id="IPR032485">
    <property type="entry name" value="LRP1-like_beta_prop"/>
</dbReference>
<dbReference type="FunFam" id="4.10.400.10:FF:000008">
    <property type="entry name" value="Low density lipoprotein receptor-related protein 1"/>
    <property type="match status" value="1"/>
</dbReference>
<evidence type="ECO:0000256" key="13">
    <source>
        <dbReference type="ARBA" id="ARBA00023136"/>
    </source>
</evidence>
<dbReference type="PROSITE" id="PS01187">
    <property type="entry name" value="EGF_CA"/>
    <property type="match status" value="2"/>
</dbReference>
<dbReference type="PROSITE" id="PS01186">
    <property type="entry name" value="EGF_2"/>
    <property type="match status" value="3"/>
</dbReference>
<dbReference type="SUPFAM" id="SSF63825">
    <property type="entry name" value="YWTD domain"/>
    <property type="match status" value="8"/>
</dbReference>
<feature type="repeat" description="LDL-receptor class B" evidence="21">
    <location>
        <begin position="633"/>
        <end position="678"/>
    </location>
</feature>
<feature type="disulfide bond" evidence="20">
    <location>
        <begin position="3352"/>
        <end position="3364"/>
    </location>
</feature>
<evidence type="ECO:0000256" key="5">
    <source>
        <dbReference type="ARBA" id="ARBA00022553"/>
    </source>
</evidence>
<feature type="disulfide bond" evidence="20">
    <location>
        <begin position="2726"/>
        <end position="2741"/>
    </location>
</feature>
<protein>
    <recommendedName>
        <fullName evidence="23">EGF-like domain-containing protein</fullName>
    </recommendedName>
</protein>
<dbReference type="PROSITE" id="PS51120">
    <property type="entry name" value="LDLRB"/>
    <property type="match status" value="23"/>
</dbReference>
<feature type="disulfide bond" evidence="20">
    <location>
        <begin position="3411"/>
        <end position="3426"/>
    </location>
</feature>
<dbReference type="Gene3D" id="2.120.10.30">
    <property type="entry name" value="TolB, C-terminal domain"/>
    <property type="match status" value="8"/>
</dbReference>
<dbReference type="FunFam" id="4.10.400.10:FF:000002">
    <property type="entry name" value="Low-density lipoprotein receptor-related protein 1"/>
    <property type="match status" value="2"/>
</dbReference>
<dbReference type="GO" id="GO:0043226">
    <property type="term" value="C:organelle"/>
    <property type="evidence" value="ECO:0007669"/>
    <property type="project" value="UniProtKB-ARBA"/>
</dbReference>
<feature type="repeat" description="LDL-receptor class B" evidence="21">
    <location>
        <begin position="3153"/>
        <end position="3196"/>
    </location>
</feature>
<dbReference type="GO" id="GO:0005905">
    <property type="term" value="C:clathrin-coated pit"/>
    <property type="evidence" value="ECO:0007669"/>
    <property type="project" value="UniProtKB-KW"/>
</dbReference>
<dbReference type="InterPro" id="IPR011042">
    <property type="entry name" value="6-blade_b-propeller_TolB-like"/>
</dbReference>
<feature type="repeat" description="LDL-receptor class B" evidence="21">
    <location>
        <begin position="1323"/>
        <end position="1369"/>
    </location>
</feature>
<dbReference type="PROSITE" id="PS50026">
    <property type="entry name" value="EGF_3"/>
    <property type="match status" value="4"/>
</dbReference>
<proteinExistence type="inferred from homology"/>
<feature type="disulfide bond" evidence="20">
    <location>
        <begin position="2745"/>
        <end position="2757"/>
    </location>
</feature>
<dbReference type="Gene3D" id="2.10.25.10">
    <property type="entry name" value="Laminin"/>
    <property type="match status" value="12"/>
</dbReference>
<feature type="disulfide bond" evidence="19">
    <location>
        <begin position="4242"/>
        <end position="4251"/>
    </location>
</feature>
<evidence type="ECO:0000256" key="16">
    <source>
        <dbReference type="ARBA" id="ARBA00023176"/>
    </source>
</evidence>
<dbReference type="InterPro" id="IPR036055">
    <property type="entry name" value="LDL_receptor-like_sf"/>
</dbReference>
<feature type="domain" description="EGF-like" evidence="23">
    <location>
        <begin position="4288"/>
        <end position="4324"/>
    </location>
</feature>
<dbReference type="InterPro" id="IPR000033">
    <property type="entry name" value="LDLR_classB_rpt"/>
</dbReference>
<feature type="disulfide bond" evidence="20">
    <location>
        <begin position="2544"/>
        <end position="2562"/>
    </location>
</feature>
<feature type="repeat" description="LDL-receptor class B" evidence="21">
    <location>
        <begin position="2354"/>
        <end position="2398"/>
    </location>
</feature>
<dbReference type="SMART" id="SM00179">
    <property type="entry name" value="EGF_CA"/>
    <property type="match status" value="5"/>
</dbReference>
<evidence type="ECO:0000256" key="7">
    <source>
        <dbReference type="ARBA" id="ARBA00022692"/>
    </source>
</evidence>
<feature type="repeat" description="LDL-receptor class B" evidence="21">
    <location>
        <begin position="2399"/>
        <end position="2441"/>
    </location>
</feature>
<feature type="domain" description="EGF-like" evidence="23">
    <location>
        <begin position="2978"/>
        <end position="3013"/>
    </location>
</feature>
<dbReference type="FunFam" id="4.10.400.10:FF:000007">
    <property type="entry name" value="Low density lipoprotein receptor-related protein 1"/>
    <property type="match status" value="1"/>
</dbReference>
<dbReference type="FunFam" id="4.10.400.10:FF:000034">
    <property type="entry name" value="Low-density lipoprotein receptor-related protein 2"/>
    <property type="match status" value="2"/>
</dbReference>
<keyword evidence="8" id="KW-0479">Metal-binding</keyword>
<keyword evidence="15" id="KW-0675">Receptor</keyword>
<dbReference type="GO" id="GO:0005509">
    <property type="term" value="F:calcium ion binding"/>
    <property type="evidence" value="ECO:0007669"/>
    <property type="project" value="InterPro"/>
</dbReference>
<feature type="disulfide bond" evidence="20">
    <location>
        <begin position="2920"/>
        <end position="2935"/>
    </location>
</feature>
<feature type="region of interest" description="Disordered" evidence="22">
    <location>
        <begin position="4453"/>
        <end position="4479"/>
    </location>
</feature>
<dbReference type="FunFam" id="2.120.10.30:FF:000020">
    <property type="entry name" value="Prolow-density lipoprotein receptor-related protein 1"/>
    <property type="match status" value="1"/>
</dbReference>
<dbReference type="FunFam" id="4.10.400.10:FF:000012">
    <property type="entry name" value="Low-density lipoprotein receptor-related protein 1"/>
    <property type="match status" value="1"/>
</dbReference>
<feature type="disulfide bond" evidence="20">
    <location>
        <begin position="3514"/>
        <end position="3526"/>
    </location>
</feature>
<feature type="compositionally biased region" description="Low complexity" evidence="22">
    <location>
        <begin position="3908"/>
        <end position="3921"/>
    </location>
</feature>
<feature type="repeat" description="LDL-receptor class B" evidence="21">
    <location>
        <begin position="1988"/>
        <end position="2030"/>
    </location>
</feature>
<feature type="disulfide bond" evidence="19">
    <location>
        <begin position="2982"/>
        <end position="2992"/>
    </location>
</feature>
<keyword evidence="14 19" id="KW-1015">Disulfide bond</keyword>
<keyword evidence="11" id="KW-0106">Calcium</keyword>
<feature type="repeat" description="LDL-receptor class B" evidence="21">
    <location>
        <begin position="3953"/>
        <end position="3995"/>
    </location>
</feature>
<dbReference type="Pfam" id="PF16472">
    <property type="entry name" value="DUF5050"/>
    <property type="match status" value="1"/>
</dbReference>
<feature type="disulfide bond" evidence="20">
    <location>
        <begin position="3717"/>
        <end position="3729"/>
    </location>
</feature>
<dbReference type="InterPro" id="IPR023415">
    <property type="entry name" value="LDLR_class-A_CS"/>
</dbReference>
<feature type="repeat" description="LDL-receptor class B" evidence="21">
    <location>
        <begin position="1945"/>
        <end position="1987"/>
    </location>
</feature>
<dbReference type="Gene3D" id="4.10.400.10">
    <property type="entry name" value="Low-density Lipoprotein Receptor"/>
    <property type="match status" value="31"/>
</dbReference>
<dbReference type="PANTHER" id="PTHR22722:SF5">
    <property type="entry name" value="LOW-DENSITY LIPOPROTEIN RECEPTOR-RELATED PROTEIN 1B"/>
    <property type="match status" value="1"/>
</dbReference>
<feature type="domain" description="EGF-like" evidence="23">
    <location>
        <begin position="4216"/>
        <end position="4252"/>
    </location>
</feature>
<dbReference type="GO" id="GO:0005041">
    <property type="term" value="F:low-density lipoprotein particle receptor activity"/>
    <property type="evidence" value="ECO:0007669"/>
    <property type="project" value="TreeGrafter"/>
</dbReference>
<dbReference type="FunFam" id="4.10.400.10:FF:000005">
    <property type="entry name" value="low-density lipoprotein receptor-related protein 1B"/>
    <property type="match status" value="2"/>
</dbReference>
<feature type="repeat" description="LDL-receptor class B" evidence="21">
    <location>
        <begin position="590"/>
        <end position="632"/>
    </location>
</feature>
<evidence type="ECO:0000256" key="1">
    <source>
        <dbReference type="ARBA" id="ARBA00004251"/>
    </source>
</evidence>
<feature type="disulfide bond" evidence="20">
    <location>
        <begin position="3553"/>
        <end position="3565"/>
    </location>
</feature>
<dbReference type="FunFam" id="2.120.10.30:FF:000010">
    <property type="entry name" value="Low density lipoprotein receptor-related protein 1B"/>
    <property type="match status" value="1"/>
</dbReference>
<comment type="similarity">
    <text evidence="2">Belongs to the LDLR family.</text>
</comment>
<dbReference type="Ensembl" id="ENSOTST00005113947.1">
    <property type="protein sequence ID" value="ENSOTSP00005123424.1"/>
    <property type="gene ID" value="ENSOTSG00005004145.2"/>
</dbReference>
<dbReference type="FunFam" id="2.120.10.30:FF:000014">
    <property type="entry name" value="Low-density lipoprotein receptor-related protein 1"/>
    <property type="match status" value="1"/>
</dbReference>
<feature type="disulfide bond" evidence="20">
    <location>
        <begin position="3572"/>
        <end position="3587"/>
    </location>
</feature>
<feature type="disulfide bond" evidence="19">
    <location>
        <begin position="4220"/>
        <end position="4230"/>
    </location>
</feature>
<feature type="disulfide bond" evidence="19">
    <location>
        <begin position="4314"/>
        <end position="4323"/>
    </location>
</feature>
<dbReference type="FunFam" id="2.120.10.30:FF:000019">
    <property type="entry name" value="Low-density lipoprotein receptor-related protein 1"/>
    <property type="match status" value="1"/>
</dbReference>
<dbReference type="InterPro" id="IPR000152">
    <property type="entry name" value="EGF-type_Asp/Asn_hydroxyl_site"/>
</dbReference>
<dbReference type="InterPro" id="IPR002172">
    <property type="entry name" value="LDrepeatLR_classA_rpt"/>
</dbReference>
<evidence type="ECO:0000256" key="14">
    <source>
        <dbReference type="ARBA" id="ARBA00023157"/>
    </source>
</evidence>
<dbReference type="FunFam" id="4.10.400.10:FF:000013">
    <property type="entry name" value="Prolow-density lipoprotein receptor-related protein 1"/>
    <property type="match status" value="1"/>
</dbReference>
<dbReference type="FunFam" id="4.10.400.10:FF:000010">
    <property type="entry name" value="Low-density lipoprotein receptor-related protein 1"/>
    <property type="match status" value="1"/>
</dbReference>
<feature type="disulfide bond" evidence="20">
    <location>
        <begin position="1140"/>
        <end position="1155"/>
    </location>
</feature>
<dbReference type="PROSITE" id="PS00022">
    <property type="entry name" value="EGF_1"/>
    <property type="match status" value="2"/>
</dbReference>
<keyword evidence="17" id="KW-0325">Glycoprotein</keyword>
<feature type="disulfide bond" evidence="20">
    <location>
        <begin position="2714"/>
        <end position="2732"/>
    </location>
</feature>
<dbReference type="InterPro" id="IPR001881">
    <property type="entry name" value="EGF-like_Ca-bd_dom"/>
</dbReference>
<evidence type="ECO:0000256" key="11">
    <source>
        <dbReference type="ARBA" id="ARBA00022837"/>
    </source>
</evidence>
<feature type="disulfide bond" evidence="20">
    <location>
        <begin position="3693"/>
        <end position="3708"/>
    </location>
</feature>
<keyword evidence="16" id="KW-0168">Coated pit</keyword>
<feature type="disulfide bond" evidence="20">
    <location>
        <begin position="951"/>
        <end position="963"/>
    </location>
</feature>
<feature type="disulfide bond" evidence="20">
    <location>
        <begin position="2752"/>
        <end position="2770"/>
    </location>
</feature>
<feature type="disulfide bond" evidence="20">
    <location>
        <begin position="2826"/>
        <end position="2838"/>
    </location>
</feature>
<reference evidence="25" key="1">
    <citation type="journal article" date="2018" name="PLoS ONE">
        <title>Chinook salmon (Oncorhynchus tshawytscha) genome and transcriptome.</title>
        <authorList>
            <person name="Christensen K.A."/>
            <person name="Leong J.S."/>
            <person name="Sakhrani D."/>
            <person name="Biagi C.A."/>
            <person name="Minkley D.R."/>
            <person name="Withler R.E."/>
            <person name="Rondeau E.B."/>
            <person name="Koop B.F."/>
            <person name="Devlin R.H."/>
        </authorList>
    </citation>
    <scope>NUCLEOTIDE SEQUENCE [LARGE SCALE GENOMIC DNA]</scope>
</reference>
<feature type="disulfide bond" evidence="20">
    <location>
        <begin position="3724"/>
        <end position="3742"/>
    </location>
</feature>
<keyword evidence="7" id="KW-0812">Transmembrane</keyword>
<dbReference type="PROSITE" id="PS50068">
    <property type="entry name" value="LDLRA_2"/>
    <property type="match status" value="31"/>
</dbReference>
<evidence type="ECO:0000256" key="4">
    <source>
        <dbReference type="ARBA" id="ARBA00022536"/>
    </source>
</evidence>
<evidence type="ECO:0000256" key="22">
    <source>
        <dbReference type="SAM" id="MobiDB-lite"/>
    </source>
</evidence>
<reference evidence="24" key="2">
    <citation type="submission" date="2025-08" db="UniProtKB">
        <authorList>
            <consortium name="Ensembl"/>
        </authorList>
    </citation>
    <scope>IDENTIFICATION</scope>
</reference>
<dbReference type="InterPro" id="IPR051221">
    <property type="entry name" value="LDLR-related"/>
</dbReference>
<feature type="repeat" description="LDL-receptor class B" evidence="21">
    <location>
        <begin position="2031"/>
        <end position="2074"/>
    </location>
</feature>
<dbReference type="InterPro" id="IPR026823">
    <property type="entry name" value="cEGF"/>
</dbReference>
<feature type="repeat" description="LDL-receptor class B" evidence="21">
    <location>
        <begin position="1413"/>
        <end position="1459"/>
    </location>
</feature>
<evidence type="ECO:0000313" key="24">
    <source>
        <dbReference type="Ensembl" id="ENSOTSP00005123424.1"/>
    </source>
</evidence>
<feature type="disulfide bond" evidence="20">
    <location>
        <begin position="2636"/>
        <end position="2651"/>
    </location>
</feature>
<evidence type="ECO:0000256" key="18">
    <source>
        <dbReference type="ARBA" id="ARBA00037878"/>
    </source>
</evidence>
<feature type="repeat" description="LDL-receptor class B" evidence="21">
    <location>
        <begin position="1728"/>
        <end position="1767"/>
    </location>
</feature>
<dbReference type="FunFam" id="2.120.10.30:FF:000015">
    <property type="entry name" value="Low-density lipoprotein receptor-related protein 1"/>
    <property type="match status" value="1"/>
</dbReference>
<comment type="caution">
    <text evidence="19">Lacks conserved residue(s) required for the propagation of feature annotation.</text>
</comment>
<feature type="disulfide bond" evidence="19">
    <location>
        <begin position="4292"/>
        <end position="4302"/>
    </location>
</feature>
<dbReference type="Pfam" id="PF14670">
    <property type="entry name" value="FXa_inhibition"/>
    <property type="match status" value="2"/>
</dbReference>
<evidence type="ECO:0000256" key="19">
    <source>
        <dbReference type="PROSITE-ProRule" id="PRU00076"/>
    </source>
</evidence>
<dbReference type="Pfam" id="PF00058">
    <property type="entry name" value="Ldl_recept_b"/>
    <property type="match status" value="10"/>
</dbReference>
<dbReference type="SMART" id="SM00192">
    <property type="entry name" value="LDLa"/>
    <property type="match status" value="31"/>
</dbReference>
<feature type="disulfide bond" evidence="20">
    <location>
        <begin position="2578"/>
        <end position="2590"/>
    </location>
</feature>
<dbReference type="FunFam" id="2.10.25.10:FF:000009">
    <property type="entry name" value="Low-density lipoprotein receptor isoform 1"/>
    <property type="match status" value="1"/>
</dbReference>
<keyword evidence="13" id="KW-0472">Membrane</keyword>
<feature type="disulfide bond" evidence="20">
    <location>
        <begin position="2707"/>
        <end position="2719"/>
    </location>
</feature>
<feature type="disulfide bond" evidence="20">
    <location>
        <begin position="3533"/>
        <end position="3548"/>
    </location>
</feature>
<feature type="repeat" description="LDL-receptor class B" evidence="21">
    <location>
        <begin position="1641"/>
        <end position="1683"/>
    </location>
</feature>
<feature type="repeat" description="LDL-receptor class B" evidence="21">
    <location>
        <begin position="2075"/>
        <end position="2118"/>
    </location>
</feature>
<dbReference type="InterPro" id="IPR056588">
    <property type="entry name" value="EGF_LRP2"/>
</dbReference>
<feature type="disulfide bond" evidence="20">
    <location>
        <begin position="2585"/>
        <end position="2603"/>
    </location>
</feature>
<keyword evidence="25" id="KW-1185">Reference proteome</keyword>
<feature type="repeat" description="LDL-receptor class B" evidence="21">
    <location>
        <begin position="3110"/>
        <end position="3152"/>
    </location>
</feature>
<feature type="disulfide bond" evidence="20">
    <location>
        <begin position="3371"/>
        <end position="3386"/>
    </location>
</feature>
<dbReference type="PROSITE" id="PS01209">
    <property type="entry name" value="LDLRA_1"/>
    <property type="match status" value="14"/>
</dbReference>
<keyword evidence="4 19" id="KW-0245">EGF-like domain</keyword>
<feature type="disulfide bond" evidence="20">
    <location>
        <begin position="3359"/>
        <end position="3377"/>
    </location>
</feature>
<evidence type="ECO:0000256" key="12">
    <source>
        <dbReference type="ARBA" id="ARBA00022989"/>
    </source>
</evidence>
<dbReference type="Pfam" id="PF24468">
    <property type="entry name" value="EGF_LRP2"/>
    <property type="match status" value="1"/>
</dbReference>
<evidence type="ECO:0000256" key="2">
    <source>
        <dbReference type="ARBA" id="ARBA00009939"/>
    </source>
</evidence>
<keyword evidence="10" id="KW-0677">Repeat</keyword>
<evidence type="ECO:0000256" key="10">
    <source>
        <dbReference type="ARBA" id="ARBA00022737"/>
    </source>
</evidence>
<dbReference type="GO" id="GO:0005886">
    <property type="term" value="C:plasma membrane"/>
    <property type="evidence" value="ECO:0007669"/>
    <property type="project" value="UniProtKB-SubCell"/>
</dbReference>
<evidence type="ECO:0000256" key="17">
    <source>
        <dbReference type="ARBA" id="ARBA00023180"/>
    </source>
</evidence>
<dbReference type="GO" id="GO:0006898">
    <property type="term" value="P:receptor-mediated endocytosis"/>
    <property type="evidence" value="ECO:0007669"/>
    <property type="project" value="UniProtKB-ARBA"/>
</dbReference>
<organism evidence="24 25">
    <name type="scientific">Oncorhynchus tshawytscha</name>
    <name type="common">Chinook salmon</name>
    <name type="synonym">Salmo tshawytscha</name>
    <dbReference type="NCBI Taxonomy" id="74940"/>
    <lineage>
        <taxon>Eukaryota</taxon>
        <taxon>Metazoa</taxon>
        <taxon>Chordata</taxon>
        <taxon>Craniata</taxon>
        <taxon>Vertebrata</taxon>
        <taxon>Euteleostomi</taxon>
        <taxon>Actinopterygii</taxon>
        <taxon>Neopterygii</taxon>
        <taxon>Teleostei</taxon>
        <taxon>Protacanthopterygii</taxon>
        <taxon>Salmoniformes</taxon>
        <taxon>Salmonidae</taxon>
        <taxon>Salmoninae</taxon>
        <taxon>Oncorhynchus</taxon>
    </lineage>
</organism>
<feature type="disulfide bond" evidence="20">
    <location>
        <begin position="1097"/>
        <end position="1112"/>
    </location>
</feature>
<feature type="repeat" description="LDL-receptor class B" evidence="21">
    <location>
        <begin position="679"/>
        <end position="729"/>
    </location>
</feature>
<dbReference type="FunFam" id="4.10.400.10:FF:000018">
    <property type="entry name" value="Low-density lipoprotein receptor-related protein 1"/>
    <property type="match status" value="1"/>
</dbReference>
<dbReference type="FunFam" id="2.10.25.10:FF:000072">
    <property type="entry name" value="Low-density lipoprotein receptor-related protein 1B"/>
    <property type="match status" value="1"/>
</dbReference>
<name>A0AAZ3Q605_ONCTS</name>
<feature type="disulfide bond" evidence="20">
    <location>
        <begin position="2833"/>
        <end position="2851"/>
    </location>
</feature>
<feature type="disulfide bond" evidence="20">
    <location>
        <begin position="3319"/>
        <end position="3337"/>
    </location>
</feature>
<feature type="disulfide bond" evidence="20">
    <location>
        <begin position="3598"/>
        <end position="3616"/>
    </location>
</feature>
<feature type="repeat" description="LDL-receptor class B" evidence="21">
    <location>
        <begin position="3065"/>
        <end position="3109"/>
    </location>
</feature>
<dbReference type="PROSITE" id="PS00010">
    <property type="entry name" value="ASX_HYDROXYL"/>
    <property type="match status" value="2"/>
</dbReference>
<dbReference type="SUPFAM" id="SSF57424">
    <property type="entry name" value="LDL receptor-like module"/>
    <property type="match status" value="30"/>
</dbReference>
<feature type="region of interest" description="Disordered" evidence="22">
    <location>
        <begin position="3908"/>
        <end position="3933"/>
    </location>
</feature>
<dbReference type="FunFam" id="4.10.400.10:FF:000001">
    <property type="entry name" value="Low-density lipoprotein receptor-related protein 1"/>
    <property type="match status" value="1"/>
</dbReference>
<dbReference type="FunFam" id="2.120.10.30:FF:000009">
    <property type="entry name" value="Putative low-density lipoprotein receptor-related protein 1B"/>
    <property type="match status" value="1"/>
</dbReference>
<dbReference type="FunFam" id="4.10.400.10:FF:000047">
    <property type="entry name" value="Prolow-density lipoprotein receptor-related protein 1"/>
    <property type="match status" value="1"/>
</dbReference>
<feature type="disulfide bond" evidence="20">
    <location>
        <begin position="3591"/>
        <end position="3603"/>
    </location>
</feature>
<keyword evidence="3" id="KW-1003">Cell membrane</keyword>
<evidence type="ECO:0000256" key="9">
    <source>
        <dbReference type="ARBA" id="ARBA00022729"/>
    </source>
</evidence>
<feature type="disulfide bond" evidence="20">
    <location>
        <begin position="917"/>
        <end position="935"/>
    </location>
</feature>
<sequence length="4479" mass="501254">MSFDSLDVLHHCCWPGNTDLDIWGQADSYLLHHFTVDVLSVSAPKTCSPKQFVCKDQVTCISKGWRCDGEKDCPDGSDESLDVCPHSRVSRCPPNEYQCGGIELCIHMSKLCNGVPDCTDGWDEGPHCREFAANCTLSSCQDNCSVTPSGTACYCKSGYEIGLDGKTCKDFDECSVYGTCSQSCTNTEGSYTCSCVEGYLPQPDNRSCKAKNVPVERNSVLLIANSQNIQATSLSGTTISLLSTTTKQTTAMDFLYAQEQVCWIHVGDSSASTHLKCAKIPNLKNFADERVINISLSLHHVEQMAIDWLTGNFYFVDDVDDRIFVCDKDGQTCVTLLDQELYNPKGIALDPTMGKVFFTDYGQIPKVERCDMDGQNRTKLVDSKIVFPHGITLDLVSRLVYWADAYLDYIEVVDYEGKNRHTIIQGLLIEHLYGLTVFENYLYATNSDNANMQPKTSVIRVNRFNSSDYQVVTRVDKGGALHVYHQRRQPPVRSHACEPDQFGKAGGCSDICLLGNSHKTRTCRCRSGFSLGSDGKSCKKPEHELFLVYGKGRPGVIRGMDMNAKVPDEYMIPIENLMNPRALDFHSESDFIYFADATSYLIGRQKIDGTERDTILKEGIHTVEGIAVDWMADNLYWTDDGPKKTISVARLEKASQTRKTLIDGKMTHPRAIVVDPLHGWMYWTDWEEDPKESKRGKIERAWMDGSNRNVFLTSKTVLWPNGLSLDIPQGILYWVDAYYDRIEMVYINNTERKTVYEGQELNHAFGLCHYKHFLFWNEYRSGSIYKLDQVTRTVTLLRNERPPIFEIRMYDAQQQQGSNACRVNNGGCSSLCLAIPDGRQCACAEDQLLDDKDNTSCKVNPTYIPPPQCQPGEFACKNNRCIQERWKCDGDNDCLDNSDEAPELCHQHTCPTDRFKCQNNRCIPLRWLCDGDNDCGNDEDESNTTCSARTCPPNQYSCASGRCIPISWTCDLDDDCGDRSDEPASCAYPTCFPLTQFTCNNGRCININWRCDNDNDCGDNSDEAGCSHSCSSAQFKCNSGRCIPDYWTCDGDNDCGDYSDETHANCTNQATRPPGGCHTDEFQCRMDGLCIPMRWRCDGDTDCMDLSDEKNCEGVTHMCDPAVKFGCRDSARCISKAWVCDGDSDCEDNSDEDNCEALVCKLSHHVCANDSTICLPAEKLCDGTDDCPDGSDEKLCDLCSLDNGDCSHNCTVAPGEGVVCSCPLGMELDSNNKTCQIQSFCAKHLKCSQRCEQDKFSVKCSCYEGWELEPDQENCKSTDPFKPFIIFSNRHEIRRIDLNKGEFSVLVPGLRNTIALDFHLAENALYWTDVVEDKIYRGKLSENGALTSFDVVIQYGLATPEGLAVDWIAGNIYWVESNLDQIEVAKLDGTMRTTLLAGEVEHPRAIALDPRYGILFWTDWDASMPRIEAASMSGEGRRTIHKETGNGGWPNGLTVDYLELRILWIDARSDAIYSAKYDGSGLIEVLRGHEYLSHPFAVTMYGGEVYWTDWRTNTLAKANKWTGNNVTVVQRTNTQPFDLQVYHPSRQPQAPNPCAANNGTGPCSHLCLINYNQTFSCACPHLMKLGADKHTCYESRQFLLYARQIEIRGVDIDNPYYNYIISFTVPDIDNVTVVDYDAVEHRIYWSDVRTQTIKRAFINGTGVETVVSADLPNAHGLAVDWVSRNLFWTSYDANKKQINVARLDGSFKNAVIQGLDKPHCLVLHPILGKLYWTDGDNISMANTDGSNRSVLFTNQKGPVGLSIDFDTEQLYWVSSGNSTISRCKLDGSGLEVLEGVKGKLTKATALAIMGEKLWWADQGTDQIGTCDKRDGGNWKVLRNSTSAMMHLKIYNETVQKGTNLCSNSNGDCSQLCLPTSPTTRACMCTAGYSLRSGQQSCEGVGSFLLYSVHEGIRGIPLDPSDKSDALVPVSGTSLAVGIDFHADNDTIYWVDMGLSTISRAKRDQTWREDVVTNGIGRVEGIAVDWIAGNIYWTDQGFDVIEVARLNGSFRYVVISQGLDKPRAITVHPEKGYLFWTEWGQYPRIERSRLDGSQRAVLVNVSISWPNGISIDYREGLLYWCDARTDKIERINLETGENREVVLANNNMDMFSVSVFEKYIYWSDRTHANGSIKRGSKDNATDSVPLRTGIGVQLKDIKVFNRARQQGTNVCKDNNGGCQQLCLFRGNAERTCACAHGMLAEDGRGCRDYDGYLLYSERTILKSVHLSDEENLNAPIKPFEDPEHMKNVIALTFDYRGGGGKGANRIFFSDIHFGNIQQINDDGSDRKTLVENVGSVEGLAYHRGWDTLYWTSYTTSTITRHTVNQSRWGAWDRDTVVSMSGDDHPRAFVLDECQDLMFWTNWNEQSPSIMRATLSGNNVLVIIGSDIRTPNGLAIDHRAEKLYFSDATLDKIERCEYDGSRRYVVLKNEPVHPFGLAVYGDYIFWTDWVRRAVLRADKYVGGDMKLLRADIPQQPMGIVAVANDTNSCEFSLCRVNNGGCQDLCLLTSEGRVNCTCRGDGERKLLEDNTCIALNTTCSSVDEFECGNGDCVNYTLTCDGMAHCKDKSDEKQSYCANRVCKKGYRRCVNGRCVGHSSWCNGQDDCGDNSDELFCNTTLCTAEQLQCRDGGCTTNSSKCNQIVDCEDASDEMNCSTDCSSYFRLGVKGVTFQKCEFTSLCYASSWVCDGANDCGDYSDERNCPDRRKTKCPASFFACPSGRCIPMSWTCDKENDCENGADETHCDKFCSASQFECGNHRCIPNRWVCDGADDCGDGTDEGKNKTCSPHAFQCPGSHVCVPQHWKCDGDKDCPDGVDESVKAGCVFNNTCDENEFMCQNKQCIPKHFVCDHDKDCSDGSDESLECEYPTCGSNEFRCANGRCLIQSSWECDGEFDCHDRSDETHTHRWLYACGNGNCVNETLLCDRNDDCGDGTDELNCFINECLNSKLSGCSQLCEDLKIGFKCRCHPGFRLKDDGKTCVDIDECTTSYPCTQRCINTHGSFHCLCVEGFQLSPSDPTICKSTSEEEPFLIFANRYYLRKLNLDGSNYTLLKQGLNNAVALDFDYRQQMIYWTDVTTQGSMIRRMHINGSDVQVLHRTSLSNPDGLAVDWVGGNLYWCDKGRDTIEVSKLTGAYRTVLVNTGLREPRAVAVDVRNGYLYWSDWGDNPHIGRIGMDGSNRTVIVEDRITWPNGLTLDFINDRIYWADAREDYIEFASLDGTNRHTVLSQDIPHIFAMTLFEEYIYWTDWETKSINRCHKTQGTNKTMLISTLHRPMDVHIYHPYRQPEGMSKSTWPTTRVRPITEDAVTCACCRLEGGTSFVCKNDKCIPFWWKCDTEDDCGDRSDEPAECPEFKCRPGQFQCGTGICTNPAYICDGDNDCQDNSDEANCDIHVCLPSQFKCSHPSRCIPGIFRCNGQDNCGEGEDEKDCPEVTCAPNQFQCAITKRCIPRVWVCDRDNDCVDGSDEPANCTQMTCGVDEFRCKDSGRCIPARWKCDGEDDCGDASDEPKEECDERTCEPYQFRCKNNRCVPGRWQCDYDNDCGDNSDEDKCVPRQCSESEFSCTNGRCIAGRWKCDGDHDCADGSDENGCDVKCDSDQFQCKNGHCIPIRWRCDADPDCMDSSDEEKCDMGRHCPLDEFQCNNTLCKPLAWKCDGEDDCGDNSDENPEECTKFQCPPRRQFRCHNDRVCLPIARHCDGVDNCGDNSDELNCQTPPTTPVCQKDEFQCSNGRCISSNLRCDYFNNCEDYGSDEIGCNKKDSSLNDCRNNRTVCGDGDEAHCVVNGTEAFCSCKPGFKTTGNNRCEDKNECKQFGVCSHICNNTKGSHKCSCHKYFTRINDTCKVDGEYCSVQQVLYIADDNEIRSLDPGMPNWRYEQTFQGDANVRIDAMDLHVKTNRIYWTNWHTGRISSYELPSSSSSPNGNNNRHRRQSDSRVANLEIPGLKMPRGIAVDWVAGNIYWTDSGRDVIEVAQISGQHRKTLISGMIDEPYAIVVDPQRGTMYWADWGNHPKIETAAMDGTMRETLVQDNIQWPTGLAVDYFNERLYWADAKLSVIGSVRLNGSDPVVAVTSIKNKLHHPFSIDVFEDYIYGVTYINNFVFRVNKYGKGPMENLTTGMNHATDIVLYHRNKQPEMTNPCDRKKCEWLCLLSPSGPVCTCPNGRTLDNGTCVELPTPTLSPISPPSGTCNVQCLNGGSCFLNARKQPKCRCQPNFGGDKCEVDQCRDYCQNGGTCTASPTGSPTCRCLTGFTGPNCNLQTCKNYCQNEGNCTVSAGNQPTCRCPADFLGDQCQYRSCEGHCLNRGTCLQSTSGARQCRCLPQYSGSTCEVDKCHYCRDGKCIPTNSFQPTGEVTCVCTNGRVQPSCYTCDEYCANGQCSVNQHTHLPECTTKGFQHQRMTNGAMNVEIGNPAYKIYEGEPDDDAGELLDSDFTLDPDKPTNFTNPVYATLYMGAHNSRNSLASTDEKKELLSRGDEEPLVDPLA</sequence>
<dbReference type="FunFam" id="4.10.400.10:FF:000023">
    <property type="entry name" value="Low density lipoprotein receptor-related protein 1"/>
    <property type="match status" value="1"/>
</dbReference>
<feature type="repeat" description="LDL-receptor class B" evidence="21">
    <location>
        <begin position="354"/>
        <end position="397"/>
    </location>
</feature>
<feature type="disulfide bond" evidence="20">
    <location>
        <begin position="1011"/>
        <end position="1026"/>
    </location>
</feature>
<feature type="disulfide bond" evidence="20">
    <location>
        <begin position="958"/>
        <end position="976"/>
    </location>
</feature>
<dbReference type="FunFam" id="2.120.10.30:FF:000012">
    <property type="entry name" value="Low density lipoprotein receptor-related protein 1"/>
    <property type="match status" value="1"/>
</dbReference>
<keyword evidence="9" id="KW-0732">Signal</keyword>
<evidence type="ECO:0000256" key="3">
    <source>
        <dbReference type="ARBA" id="ARBA00022475"/>
    </source>
</evidence>
<feature type="repeat" description="LDL-receptor class B" evidence="21">
    <location>
        <begin position="3197"/>
        <end position="3239"/>
    </location>
</feature>
<dbReference type="Pfam" id="PF12662">
    <property type="entry name" value="cEGF"/>
    <property type="match status" value="1"/>
</dbReference>
<dbReference type="CDD" id="cd00054">
    <property type="entry name" value="EGF_CA"/>
    <property type="match status" value="2"/>
</dbReference>
<dbReference type="GO" id="GO:0043235">
    <property type="term" value="C:receptor complex"/>
    <property type="evidence" value="ECO:0007669"/>
    <property type="project" value="TreeGrafter"/>
</dbReference>
<dbReference type="SUPFAM" id="SSF57184">
    <property type="entry name" value="Growth factor receptor domain"/>
    <property type="match status" value="3"/>
</dbReference>
<gene>
    <name evidence="24" type="primary">LOC112262803</name>
</gene>
<feature type="disulfide bond" evidence="20">
    <location>
        <begin position="1037"/>
        <end position="1055"/>
    </location>
</feature>
<feature type="disulfide bond" evidence="20">
    <location>
        <begin position="3560"/>
        <end position="3578"/>
    </location>
</feature>
<dbReference type="FunFam" id="4.10.400.10:FF:000143">
    <property type="entry name" value="low-density lipoprotein receptor-related protein 1-like"/>
    <property type="match status" value="1"/>
</dbReference>
<dbReference type="FunFam" id="4.10.400.10:FF:000015">
    <property type="entry name" value="Low-density lipoprotein receptor-related protein 1"/>
    <property type="match status" value="2"/>
</dbReference>
<evidence type="ECO:0000256" key="15">
    <source>
        <dbReference type="ARBA" id="ARBA00023170"/>
    </source>
</evidence>
<dbReference type="Pfam" id="PF00057">
    <property type="entry name" value="Ldl_recept_a"/>
    <property type="match status" value="31"/>
</dbReference>
<comment type="subcellular location">
    <subcellularLocation>
        <location evidence="1">Cell membrane</location>
        <topology evidence="1">Single-pass type I membrane protein</topology>
    </subcellularLocation>
    <subcellularLocation>
        <location evidence="18">Membrane</location>
        <location evidence="18">Coated pit</location>
    </subcellularLocation>
</comment>
<dbReference type="GeneTree" id="ENSGT00940000157899"/>
<dbReference type="SMART" id="SM00181">
    <property type="entry name" value="EGF"/>
    <property type="match status" value="23"/>
</dbReference>
<feature type="disulfide bond" evidence="20">
    <location>
        <begin position="1030"/>
        <end position="1042"/>
    </location>
</feature>
<reference evidence="24" key="3">
    <citation type="submission" date="2025-09" db="UniProtKB">
        <authorList>
            <consortium name="Ensembl"/>
        </authorList>
    </citation>
    <scope>IDENTIFICATION</scope>
</reference>
<feature type="repeat" description="LDL-receptor class B" evidence="21">
    <location>
        <begin position="398"/>
        <end position="441"/>
    </location>
</feature>
<dbReference type="FunFam" id="4.10.400.10:FF:000031">
    <property type="entry name" value="Low-density lipoprotein receptor-related protein 1"/>
    <property type="match status" value="1"/>
</dbReference>
<keyword evidence="6" id="KW-0254">Endocytosis</keyword>
<feature type="disulfide bond" evidence="20">
    <location>
        <begin position="2908"/>
        <end position="2926"/>
    </location>
</feature>
<dbReference type="FunFam" id="4.10.400.10:FF:000009">
    <property type="entry name" value="Low-density lipoprotein receptor-related protein 1"/>
    <property type="match status" value="1"/>
</dbReference>
<evidence type="ECO:0000256" key="6">
    <source>
        <dbReference type="ARBA" id="ARBA00022583"/>
    </source>
</evidence>
<evidence type="ECO:0000256" key="21">
    <source>
        <dbReference type="PROSITE-ProRule" id="PRU00461"/>
    </source>
</evidence>
<feature type="disulfide bond" evidence="20">
    <location>
        <begin position="2617"/>
        <end position="2629"/>
    </location>
</feature>
<dbReference type="PANTHER" id="PTHR22722">
    <property type="entry name" value="LOW-DENSITY LIPOPROTEIN RECEPTOR-RELATED PROTEIN 2-RELATED"/>
    <property type="match status" value="1"/>
</dbReference>
<feature type="disulfide bond" evidence="20">
    <location>
        <begin position="2684"/>
        <end position="2699"/>
    </location>
</feature>
<feature type="repeat" description="LDL-receptor class B" evidence="21">
    <location>
        <begin position="3996"/>
        <end position="4039"/>
    </location>
</feature>
<dbReference type="Proteomes" id="UP000694402">
    <property type="component" value="Unassembled WGS sequence"/>
</dbReference>
<keyword evidence="12" id="KW-1133">Transmembrane helix</keyword>
<feature type="disulfide bond" evidence="19">
    <location>
        <begin position="4184"/>
        <end position="4194"/>
    </location>
</feature>
<dbReference type="PRINTS" id="PR00261">
    <property type="entry name" value="LDLRECEPTOR"/>
</dbReference>
<keyword evidence="5" id="KW-0597">Phosphoprotein</keyword>
<feature type="disulfide bond" evidence="20">
    <location>
        <begin position="3631"/>
        <end position="3643"/>
    </location>
</feature>
<dbReference type="FunFam" id="4.10.400.10:FF:000011">
    <property type="entry name" value="Low-density lipoprotein receptor-related protein 1"/>
    <property type="match status" value="2"/>
</dbReference>
<feature type="disulfide bond" evidence="20">
    <location>
        <begin position="2866"/>
        <end position="2878"/>
    </location>
</feature>
<feature type="repeat" description="LDL-receptor class B" evidence="21">
    <location>
        <begin position="1370"/>
        <end position="1412"/>
    </location>
</feature>
<feature type="disulfide bond" evidence="20">
    <location>
        <begin position="2597"/>
        <end position="2612"/>
    </location>
</feature>
<evidence type="ECO:0000256" key="20">
    <source>
        <dbReference type="PROSITE-ProRule" id="PRU00124"/>
    </source>
</evidence>
<feature type="disulfide bond" evidence="20">
    <location>
        <begin position="3610"/>
        <end position="3625"/>
    </location>
</feature>
<accession>A0AAZ3Q605</accession>
<dbReference type="InterPro" id="IPR018097">
    <property type="entry name" value="EGF_Ca-bd_CS"/>
</dbReference>
<dbReference type="FunFam" id="4.10.400.10:FF:000004">
    <property type="entry name" value="Low-density lipoprotein receptor-related protein 1"/>
    <property type="match status" value="1"/>
</dbReference>
<dbReference type="FunFam" id="2.10.25.10:FF:000129">
    <property type="entry name" value="Low-density lipoprotein receptor-related protein 1"/>
    <property type="match status" value="1"/>
</dbReference>
<feature type="disulfide bond" evidence="20">
    <location>
        <begin position="999"/>
        <end position="1017"/>
    </location>
</feature>
<evidence type="ECO:0000313" key="25">
    <source>
        <dbReference type="Proteomes" id="UP000694402"/>
    </source>
</evidence>
<feature type="disulfide bond" evidence="20">
    <location>
        <begin position="2624"/>
        <end position="2642"/>
    </location>
</feature>
<dbReference type="SUPFAM" id="SSF57196">
    <property type="entry name" value="EGF/Laminin"/>
    <property type="match status" value="5"/>
</dbReference>
<dbReference type="InterPro" id="IPR000742">
    <property type="entry name" value="EGF"/>
</dbReference>
<feature type="disulfide bond" evidence="20">
    <location>
        <begin position="876"/>
        <end position="894"/>
    </location>
</feature>
<dbReference type="FunFam" id="2.120.10.30:FF:000018">
    <property type="entry name" value="Low-density lipoprotein receptor-related protein 1"/>
    <property type="match status" value="1"/>
</dbReference>
<dbReference type="SMART" id="SM00135">
    <property type="entry name" value="LY"/>
    <property type="match status" value="36"/>
</dbReference>
<feature type="domain" description="EGF-like" evidence="23">
    <location>
        <begin position="4180"/>
        <end position="4213"/>
    </location>
</feature>
<feature type="disulfide bond" evidence="20">
    <location>
        <begin position="3521"/>
        <end position="3539"/>
    </location>
</feature>
<dbReference type="InterPro" id="IPR009030">
    <property type="entry name" value="Growth_fac_rcpt_cys_sf"/>
</dbReference>
<dbReference type="FunFam" id="2.10.25.10:FF:000505">
    <property type="entry name" value="Low-density lipoprotein receptor-related protein 1"/>
    <property type="match status" value="1"/>
</dbReference>
<evidence type="ECO:0000259" key="23">
    <source>
        <dbReference type="PROSITE" id="PS50026"/>
    </source>
</evidence>
<feature type="compositionally biased region" description="Basic and acidic residues" evidence="22">
    <location>
        <begin position="4459"/>
        <end position="4471"/>
    </location>
</feature>
<feature type="disulfide bond" evidence="20">
    <location>
        <begin position="1181"/>
        <end position="1196"/>
    </location>
</feature>
<feature type="disulfide bond" evidence="20">
    <location>
        <begin position="910"/>
        <end position="922"/>
    </location>
</feature>
<evidence type="ECO:0000256" key="8">
    <source>
        <dbReference type="ARBA" id="ARBA00022723"/>
    </source>
</evidence>
<feature type="repeat" description="LDL-receptor class B" evidence="21">
    <location>
        <begin position="311"/>
        <end position="353"/>
    </location>
</feature>